<feature type="transmembrane region" description="Helical" evidence="1">
    <location>
        <begin position="35"/>
        <end position="52"/>
    </location>
</feature>
<evidence type="ECO:0000256" key="1">
    <source>
        <dbReference type="SAM" id="Phobius"/>
    </source>
</evidence>
<evidence type="ECO:0000313" key="2">
    <source>
        <dbReference type="EMBL" id="KEQ00380.1"/>
    </source>
</evidence>
<comment type="caution">
    <text evidence="2">The sequence shown here is derived from an EMBL/GenBank/DDBJ whole genome shotgun (WGS) entry which is preliminary data.</text>
</comment>
<keyword evidence="2" id="KW-0347">Helicase</keyword>
<dbReference type="GO" id="GO:0004386">
    <property type="term" value="F:helicase activity"/>
    <property type="evidence" value="ECO:0007669"/>
    <property type="project" value="UniProtKB-KW"/>
</dbReference>
<protein>
    <submittedName>
        <fullName evidence="2">DnaB-like helicase N terminal domain</fullName>
    </submittedName>
</protein>
<evidence type="ECO:0000313" key="3">
    <source>
        <dbReference type="Proteomes" id="UP000027644"/>
    </source>
</evidence>
<reference evidence="2 3" key="1">
    <citation type="journal article" date="2014" name="PLoS Genet.">
        <title>Hidden diversity in honey bee gut symbionts detected by single-cell genomics.</title>
        <authorList>
            <person name="Engel P."/>
            <person name="Stepanauskas R."/>
            <person name="Moran N."/>
        </authorList>
    </citation>
    <scope>NUCLEOTIDE SEQUENCE [LARGE SCALE GENOMIC DNA]</scope>
    <source>
        <strain evidence="2 3">SCGC AB-598-J21</strain>
    </source>
</reference>
<sequence>MDTIETRKQNEQALKFELVYSYYFEKFMNKFYSRLDKLILFILMGLAIITITGTSNVVIIGSISAILIFVLIVSQAGARAQATKTIYQEYLKLYQNFDNVDIDTIKRRFRAIQEKDNEEINCLAYPAYAATVEHLGMTTDYGYKELPRGLSTLEKLYVLFIDETIEYGFKKESNPAA</sequence>
<organism evidence="2 3">
    <name type="scientific">Snodgrassella alvi SCGC AB-598-J21</name>
    <dbReference type="NCBI Taxonomy" id="1385367"/>
    <lineage>
        <taxon>Bacteria</taxon>
        <taxon>Pseudomonadati</taxon>
        <taxon>Pseudomonadota</taxon>
        <taxon>Betaproteobacteria</taxon>
        <taxon>Neisseriales</taxon>
        <taxon>Neisseriaceae</taxon>
        <taxon>Snodgrassella</taxon>
    </lineage>
</organism>
<keyword evidence="1" id="KW-0812">Transmembrane</keyword>
<proteinExistence type="predicted"/>
<keyword evidence="2" id="KW-0067">ATP-binding</keyword>
<keyword evidence="2" id="KW-0547">Nucleotide-binding</keyword>
<dbReference type="Proteomes" id="UP000027644">
    <property type="component" value="Unassembled WGS sequence"/>
</dbReference>
<dbReference type="EMBL" id="AVQL01000451">
    <property type="protein sequence ID" value="KEQ00380.1"/>
    <property type="molecule type" value="Genomic_DNA"/>
</dbReference>
<dbReference type="AlphaFoldDB" id="A0A074VD54"/>
<keyword evidence="2" id="KW-0378">Hydrolase</keyword>
<keyword evidence="1" id="KW-0472">Membrane</keyword>
<name>A0A074VD54_9NEIS</name>
<accession>A0A074VD54</accession>
<keyword evidence="1" id="KW-1133">Transmembrane helix</keyword>
<gene>
    <name evidence="2" type="ORF">SASC598J21_017810</name>
</gene>